<keyword evidence="9" id="KW-0496">Mitochondrion</keyword>
<keyword evidence="10 11" id="KW-0472">Membrane</keyword>
<dbReference type="GO" id="GO:0005313">
    <property type="term" value="F:L-glutamate transmembrane transporter activity"/>
    <property type="evidence" value="ECO:0007669"/>
    <property type="project" value="TreeGrafter"/>
</dbReference>
<dbReference type="InterPro" id="IPR023395">
    <property type="entry name" value="MCP_dom_sf"/>
</dbReference>
<evidence type="ECO:0000256" key="10">
    <source>
        <dbReference type="ARBA" id="ARBA00023136"/>
    </source>
</evidence>
<evidence type="ECO:0000256" key="2">
    <source>
        <dbReference type="ARBA" id="ARBA00006375"/>
    </source>
</evidence>
<dbReference type="InterPro" id="IPR051028">
    <property type="entry name" value="Mito_Solute_Carrier"/>
</dbReference>
<dbReference type="PROSITE" id="PS50920">
    <property type="entry name" value="SOLCAR"/>
    <property type="match status" value="1"/>
</dbReference>
<keyword evidence="6" id="KW-0999">Mitochondrion inner membrane</keyword>
<evidence type="ECO:0000256" key="4">
    <source>
        <dbReference type="ARBA" id="ARBA00022692"/>
    </source>
</evidence>
<evidence type="ECO:0000256" key="9">
    <source>
        <dbReference type="ARBA" id="ARBA00023128"/>
    </source>
</evidence>
<comment type="subcellular location">
    <subcellularLocation>
        <location evidence="1">Mitochondrion inner membrane</location>
        <topology evidence="1">Multi-pass membrane protein</topology>
    </subcellularLocation>
</comment>
<protein>
    <recommendedName>
        <fullName evidence="13">Mitochondrial carrier protein</fullName>
    </recommendedName>
</protein>
<evidence type="ECO:0000256" key="7">
    <source>
        <dbReference type="ARBA" id="ARBA00022837"/>
    </source>
</evidence>
<evidence type="ECO:0000256" key="5">
    <source>
        <dbReference type="ARBA" id="ARBA00022737"/>
    </source>
</evidence>
<dbReference type="EMBL" id="MN739790">
    <property type="protein sequence ID" value="QHT26444.1"/>
    <property type="molecule type" value="Genomic_DNA"/>
</dbReference>
<dbReference type="SUPFAM" id="SSF103506">
    <property type="entry name" value="Mitochondrial carrier"/>
    <property type="match status" value="1"/>
</dbReference>
<dbReference type="GO" id="GO:0043490">
    <property type="term" value="P:malate-aspartate shuttle"/>
    <property type="evidence" value="ECO:0007669"/>
    <property type="project" value="TreeGrafter"/>
</dbReference>
<dbReference type="PANTHER" id="PTHR45678:SF9">
    <property type="entry name" value="CALCIUM-BINDING MITOCHONDRIAL CARRIER PROTEIN ARALAR1"/>
    <property type="match status" value="1"/>
</dbReference>
<accession>A0A6C0EBI5</accession>
<evidence type="ECO:0000256" key="8">
    <source>
        <dbReference type="ARBA" id="ARBA00022989"/>
    </source>
</evidence>
<dbReference type="PANTHER" id="PTHR45678">
    <property type="entry name" value="MITOCHONDRIAL 2-OXODICARBOXYLATE CARRIER 1-RELATED"/>
    <property type="match status" value="1"/>
</dbReference>
<dbReference type="Gene3D" id="1.50.40.10">
    <property type="entry name" value="Mitochondrial carrier domain"/>
    <property type="match status" value="1"/>
</dbReference>
<feature type="transmembrane region" description="Helical" evidence="11">
    <location>
        <begin position="176"/>
        <end position="196"/>
    </location>
</feature>
<keyword evidence="3" id="KW-0813">Transport</keyword>
<reference evidence="12" key="1">
    <citation type="journal article" date="2020" name="Nature">
        <title>Giant virus diversity and host interactions through global metagenomics.</title>
        <authorList>
            <person name="Schulz F."/>
            <person name="Roux S."/>
            <person name="Paez-Espino D."/>
            <person name="Jungbluth S."/>
            <person name="Walsh D.A."/>
            <person name="Denef V.J."/>
            <person name="McMahon K.D."/>
            <person name="Konstantinidis K.T."/>
            <person name="Eloe-Fadrosh E.A."/>
            <person name="Kyrpides N.C."/>
            <person name="Woyke T."/>
        </authorList>
    </citation>
    <scope>NUCLEOTIDE SEQUENCE</scope>
    <source>
        <strain evidence="12">GVMAG-M-3300023179-27</strain>
    </source>
</reference>
<evidence type="ECO:0008006" key="13">
    <source>
        <dbReference type="Google" id="ProtNLM"/>
    </source>
</evidence>
<dbReference type="GO" id="GO:0015183">
    <property type="term" value="F:L-aspartate transmembrane transporter activity"/>
    <property type="evidence" value="ECO:0007669"/>
    <property type="project" value="TreeGrafter"/>
</dbReference>
<keyword evidence="8 11" id="KW-1133">Transmembrane helix</keyword>
<proteinExistence type="inferred from homology"/>
<keyword evidence="5" id="KW-0677">Repeat</keyword>
<sequence length="256" mass="28941">MDDTYLCQNKRLISGALSGLIEVTTTQPIDFLKTKIQDAVLTNPLHKPKLYDIIKQTIKTNGFIGFYRGYLPRITGVIPMRMTYWGTMSYIDHHIVNINDKLIKSYFVGVIVGSAQTLIDNPIEVLKIRMMTNNRVTFAETLKCLKPRGFIANLARNIQFASMVNLMMNYKNDNPIYNFGICAIGGLLGSLTSQPFDTMKTEKQRFHCDTKTKSYLEMIKFSPKTLWAGGLLRASLGFVNMGIGGMTFIFICDFLS</sequence>
<organism evidence="12">
    <name type="scientific">viral metagenome</name>
    <dbReference type="NCBI Taxonomy" id="1070528"/>
    <lineage>
        <taxon>unclassified sequences</taxon>
        <taxon>metagenomes</taxon>
        <taxon>organismal metagenomes</taxon>
    </lineage>
</organism>
<dbReference type="Pfam" id="PF00153">
    <property type="entry name" value="Mito_carr"/>
    <property type="match status" value="1"/>
</dbReference>
<evidence type="ECO:0000256" key="6">
    <source>
        <dbReference type="ARBA" id="ARBA00022792"/>
    </source>
</evidence>
<keyword evidence="7" id="KW-0106">Calcium</keyword>
<feature type="transmembrane region" description="Helical" evidence="11">
    <location>
        <begin position="231"/>
        <end position="255"/>
    </location>
</feature>
<dbReference type="PRINTS" id="PR00926">
    <property type="entry name" value="MITOCARRIER"/>
</dbReference>
<evidence type="ECO:0000256" key="11">
    <source>
        <dbReference type="SAM" id="Phobius"/>
    </source>
</evidence>
<evidence type="ECO:0000256" key="1">
    <source>
        <dbReference type="ARBA" id="ARBA00004448"/>
    </source>
</evidence>
<dbReference type="AlphaFoldDB" id="A0A6C0EBI5"/>
<evidence type="ECO:0000313" key="12">
    <source>
        <dbReference type="EMBL" id="QHT26444.1"/>
    </source>
</evidence>
<comment type="similarity">
    <text evidence="2">Belongs to the mitochondrial carrier (TC 2.A.29) family.</text>
</comment>
<dbReference type="GO" id="GO:0005743">
    <property type="term" value="C:mitochondrial inner membrane"/>
    <property type="evidence" value="ECO:0007669"/>
    <property type="project" value="UniProtKB-SubCell"/>
</dbReference>
<evidence type="ECO:0000256" key="3">
    <source>
        <dbReference type="ARBA" id="ARBA00022448"/>
    </source>
</evidence>
<keyword evidence="4 11" id="KW-0812">Transmembrane</keyword>
<dbReference type="InterPro" id="IPR002067">
    <property type="entry name" value="MCP"/>
</dbReference>
<name>A0A6C0EBI5_9ZZZZ</name>
<dbReference type="InterPro" id="IPR018108">
    <property type="entry name" value="MCP_transmembrane"/>
</dbReference>